<dbReference type="Gene3D" id="3.40.50.1820">
    <property type="entry name" value="alpha/beta hydrolase"/>
    <property type="match status" value="1"/>
</dbReference>
<name>A0A7C8GRW9_9BACI</name>
<dbReference type="EMBL" id="WEID01000091">
    <property type="protein sequence ID" value="KAB8127478.1"/>
    <property type="molecule type" value="Genomic_DNA"/>
</dbReference>
<comment type="caution">
    <text evidence="2">The sequence shown here is derived from an EMBL/GenBank/DDBJ whole genome shotgun (WGS) entry which is preliminary data.</text>
</comment>
<feature type="domain" description="Serine aminopeptidase S33" evidence="1">
    <location>
        <begin position="55"/>
        <end position="276"/>
    </location>
</feature>
<dbReference type="GO" id="GO:0052689">
    <property type="term" value="F:carboxylic ester hydrolase activity"/>
    <property type="evidence" value="ECO:0007669"/>
    <property type="project" value="TreeGrafter"/>
</dbReference>
<dbReference type="PANTHER" id="PTHR43265">
    <property type="entry name" value="ESTERASE ESTD"/>
    <property type="match status" value="1"/>
</dbReference>
<gene>
    <name evidence="2" type="ORF">F9U64_17685</name>
</gene>
<dbReference type="InterPro" id="IPR022742">
    <property type="entry name" value="Hydrolase_4"/>
</dbReference>
<accession>A0A7C8GRW9</accession>
<organism evidence="2 3">
    <name type="scientific">Gracilibacillus oryzae</name>
    <dbReference type="NCBI Taxonomy" id="1672701"/>
    <lineage>
        <taxon>Bacteria</taxon>
        <taxon>Bacillati</taxon>
        <taxon>Bacillota</taxon>
        <taxon>Bacilli</taxon>
        <taxon>Bacillales</taxon>
        <taxon>Bacillaceae</taxon>
        <taxon>Gracilibacillus</taxon>
    </lineage>
</organism>
<dbReference type="OrthoDB" id="9809549at2"/>
<dbReference type="RefSeq" id="WP_153406219.1">
    <property type="nucleotide sequence ID" value="NZ_ML762442.1"/>
</dbReference>
<dbReference type="InterPro" id="IPR029058">
    <property type="entry name" value="AB_hydrolase_fold"/>
</dbReference>
<dbReference type="InterPro" id="IPR053145">
    <property type="entry name" value="AB_hydrolase_Est10"/>
</dbReference>
<keyword evidence="3" id="KW-1185">Reference proteome</keyword>
<evidence type="ECO:0000259" key="1">
    <source>
        <dbReference type="Pfam" id="PF12146"/>
    </source>
</evidence>
<evidence type="ECO:0000313" key="3">
    <source>
        <dbReference type="Proteomes" id="UP000480246"/>
    </source>
</evidence>
<protein>
    <submittedName>
        <fullName evidence="2">Alpha/beta hydrolase</fullName>
    </submittedName>
</protein>
<dbReference type="Proteomes" id="UP000480246">
    <property type="component" value="Unassembled WGS sequence"/>
</dbReference>
<evidence type="ECO:0000313" key="2">
    <source>
        <dbReference type="EMBL" id="KAB8127478.1"/>
    </source>
</evidence>
<dbReference type="AlphaFoldDB" id="A0A7C8GRW9"/>
<reference evidence="2 3" key="1">
    <citation type="submission" date="2019-10" db="EMBL/GenBank/DDBJ databases">
        <title>Gracilibacillus sp. nov. isolated from rice seeds.</title>
        <authorList>
            <person name="He S."/>
        </authorList>
    </citation>
    <scope>NUCLEOTIDE SEQUENCE [LARGE SCALE GENOMIC DNA]</scope>
    <source>
        <strain evidence="2 3">TD8</strain>
    </source>
</reference>
<dbReference type="SUPFAM" id="SSF53474">
    <property type="entry name" value="alpha/beta-Hydrolases"/>
    <property type="match status" value="1"/>
</dbReference>
<sequence length="309" mass="35324">MMQMTEIKFKSDVMLSGTINKPEENDQHTIILFIPGSGKVDRDGNANQKWMNFSIYKQLADFLISKGFTTFRYDKRGVGKSEGDHLRTGLHDAINDVQAAIQYTRNTMPQGTKIMLLGHSEGTMIATAVAAREMLDGIILLSGGGETFEEASARQRELAFTALKAKKNFSGWLFRTFQLDKRTEKKNQRIFAKIKNTDKDVIRVQGIPFPAKWAREHFAYDLLSDLKKISCPVLAITGAADIQSDYRKLERLKDVNTDVKTYVIEDMDHLLKEEKDDVNILEIKKIYQRNHSKPIHPELKERLAEWLTV</sequence>
<dbReference type="Pfam" id="PF12146">
    <property type="entry name" value="Hydrolase_4"/>
    <property type="match status" value="1"/>
</dbReference>
<keyword evidence="2" id="KW-0378">Hydrolase</keyword>
<dbReference type="PANTHER" id="PTHR43265:SF1">
    <property type="entry name" value="ESTERASE ESTD"/>
    <property type="match status" value="1"/>
</dbReference>
<proteinExistence type="predicted"/>